<organism evidence="2 3">
    <name type="scientific">Ancylostoma caninum</name>
    <name type="common">Dog hookworm</name>
    <dbReference type="NCBI Taxonomy" id="29170"/>
    <lineage>
        <taxon>Eukaryota</taxon>
        <taxon>Metazoa</taxon>
        <taxon>Ecdysozoa</taxon>
        <taxon>Nematoda</taxon>
        <taxon>Chromadorea</taxon>
        <taxon>Rhabditida</taxon>
        <taxon>Rhabditina</taxon>
        <taxon>Rhabditomorpha</taxon>
        <taxon>Strongyloidea</taxon>
        <taxon>Ancylostomatidae</taxon>
        <taxon>Ancylostomatinae</taxon>
        <taxon>Ancylostoma</taxon>
    </lineage>
</organism>
<name>A0A368FSQ1_ANCCA</name>
<keyword evidence="3" id="KW-1185">Reference proteome</keyword>
<accession>A0A368FSQ1</accession>
<dbReference type="Proteomes" id="UP000252519">
    <property type="component" value="Unassembled WGS sequence"/>
</dbReference>
<dbReference type="Pfam" id="PF00188">
    <property type="entry name" value="CAP"/>
    <property type="match status" value="1"/>
</dbReference>
<evidence type="ECO:0000313" key="3">
    <source>
        <dbReference type="Proteomes" id="UP000252519"/>
    </source>
</evidence>
<dbReference type="SUPFAM" id="SSF55797">
    <property type="entry name" value="PR-1-like"/>
    <property type="match status" value="1"/>
</dbReference>
<comment type="caution">
    <text evidence="2">The sequence shown here is derived from an EMBL/GenBank/DDBJ whole genome shotgun (WGS) entry which is preliminary data.</text>
</comment>
<dbReference type="AlphaFoldDB" id="A0A368FSQ1"/>
<dbReference type="Gene3D" id="3.40.33.10">
    <property type="entry name" value="CAP"/>
    <property type="match status" value="1"/>
</dbReference>
<gene>
    <name evidence="2" type="ORF">ANCCAN_18957</name>
</gene>
<feature type="non-terminal residue" evidence="2">
    <location>
        <position position="1"/>
    </location>
</feature>
<evidence type="ECO:0000259" key="1">
    <source>
        <dbReference type="Pfam" id="PF00188"/>
    </source>
</evidence>
<evidence type="ECO:0000313" key="2">
    <source>
        <dbReference type="EMBL" id="RCN35183.1"/>
    </source>
</evidence>
<protein>
    <recommendedName>
        <fullName evidence="1">SCP domain-containing protein</fullName>
    </recommendedName>
</protein>
<feature type="domain" description="SCP" evidence="1">
    <location>
        <begin position="97"/>
        <end position="208"/>
    </location>
</feature>
<sequence length="257" mass="28776">LYHCIWGSCFVFTQTYIQNRRDIIVSQVLLAASASAQSPDLICGNSSFDKETIEEYVIAEINSKRYEILKGLQPNGPWQGRDKWNEETQGYGKKLPNAKTMNKLEYDCDLEKQAKAALDPKCTADIPTAPAGKSGIFYIKDIDWDEPEITSAVSEWMEEINEFAVSDSAISDKEVTFKDNALREYLSLMRPSITKIGCAEVLCKENGMNKYRAFCLTDQKPLDINDVVYEAGKGGCQEGEQCPQGKCDETGMCDLKP</sequence>
<dbReference type="STRING" id="29170.A0A368FSQ1"/>
<dbReference type="CDD" id="cd05380">
    <property type="entry name" value="CAP_euk"/>
    <property type="match status" value="1"/>
</dbReference>
<reference evidence="2 3" key="1">
    <citation type="submission" date="2014-10" db="EMBL/GenBank/DDBJ databases">
        <title>Draft genome of the hookworm Ancylostoma caninum.</title>
        <authorList>
            <person name="Mitreva M."/>
        </authorList>
    </citation>
    <scope>NUCLEOTIDE SEQUENCE [LARGE SCALE GENOMIC DNA]</scope>
    <source>
        <strain evidence="2 3">Baltimore</strain>
    </source>
</reference>
<dbReference type="EMBL" id="JOJR01000692">
    <property type="protein sequence ID" value="RCN35183.1"/>
    <property type="molecule type" value="Genomic_DNA"/>
</dbReference>
<dbReference type="InterPro" id="IPR014044">
    <property type="entry name" value="CAP_dom"/>
</dbReference>
<dbReference type="InterPro" id="IPR035940">
    <property type="entry name" value="CAP_sf"/>
</dbReference>
<proteinExistence type="predicted"/>